<dbReference type="EMBL" id="MF919542">
    <property type="protein sequence ID" value="ATS93170.1"/>
    <property type="molecule type" value="Genomic_DNA"/>
</dbReference>
<accession>A0A2D2W4P9</accession>
<dbReference type="Proteomes" id="UP000240586">
    <property type="component" value="Segment"/>
</dbReference>
<organism evidence="1 2">
    <name type="scientific">Gordonia phage Patio</name>
    <dbReference type="NCBI Taxonomy" id="2041515"/>
    <lineage>
        <taxon>Viruses</taxon>
        <taxon>Duplodnaviria</taxon>
        <taxon>Heunggongvirae</taxon>
        <taxon>Uroviricota</taxon>
        <taxon>Caudoviricetes</taxon>
        <taxon>Zierdtviridae</taxon>
        <taxon>Emilbogenvirinae</taxon>
        <taxon>Skysandvirus</taxon>
        <taxon>Skysandvirus patio</taxon>
    </lineage>
</organism>
<keyword evidence="2" id="KW-1185">Reference proteome</keyword>
<evidence type="ECO:0000313" key="2">
    <source>
        <dbReference type="Proteomes" id="UP000240586"/>
    </source>
</evidence>
<protein>
    <submittedName>
        <fullName evidence="1">Uncharacterized protein</fullName>
    </submittedName>
</protein>
<proteinExistence type="predicted"/>
<evidence type="ECO:0000313" key="1">
    <source>
        <dbReference type="EMBL" id="ATS93170.1"/>
    </source>
</evidence>
<sequence length="179" mass="18907">MTDHNATTTGPAVGDRVRLDDASAIVRPHLANRTLTVTAVHGRGWVTVSYLGSLTNVGAEELEAAPAGHRPTTVRDVFDALAARQVDADMRTAAGGAEWCVIDVDDNGTFGGWVDAGHDPGVVVVRGLGVLTDKPFTDAEAAAEYIAGRVTEIVEAESEFPRCDRCGDPIDYCQGHGTY</sequence>
<name>A0A2D2W4P9_9CAUD</name>
<reference evidence="1 2" key="1">
    <citation type="submission" date="2017-09" db="EMBL/GenBank/DDBJ databases">
        <authorList>
            <person name="Choi Z."/>
            <person name="Grubb S."/>
            <person name="Kuchan S."/>
            <person name="Pennathur K."/>
            <person name="Roskowski K."/>
            <person name="Garlena R.A."/>
            <person name="Russell D.A."/>
            <person name="Pope W.H."/>
            <person name="Jacobs-Sera D."/>
            <person name="Hatfull G.F."/>
        </authorList>
    </citation>
    <scope>NUCLEOTIDE SEQUENCE [LARGE SCALE GENOMIC DNA]</scope>
</reference>
<gene>
    <name evidence="1" type="ORF">SEA_PATIO_89</name>
</gene>